<proteinExistence type="predicted"/>
<evidence type="ECO:0000313" key="2">
    <source>
        <dbReference type="EMBL" id="ERH18567.1"/>
    </source>
</evidence>
<feature type="region of interest" description="Disordered" evidence="1">
    <location>
        <begin position="1"/>
        <end position="30"/>
    </location>
</feature>
<organism evidence="2 3">
    <name type="scientific">Actinomyces graevenitzii F0530</name>
    <dbReference type="NCBI Taxonomy" id="1321817"/>
    <lineage>
        <taxon>Bacteria</taxon>
        <taxon>Bacillati</taxon>
        <taxon>Actinomycetota</taxon>
        <taxon>Actinomycetes</taxon>
        <taxon>Actinomycetales</taxon>
        <taxon>Actinomycetaceae</taxon>
        <taxon>Actinomyces</taxon>
    </lineage>
</organism>
<evidence type="ECO:0000313" key="3">
    <source>
        <dbReference type="Proteomes" id="UP000016481"/>
    </source>
</evidence>
<reference evidence="2 3" key="1">
    <citation type="submission" date="2013-08" db="EMBL/GenBank/DDBJ databases">
        <authorList>
            <person name="Weinstock G."/>
            <person name="Sodergren E."/>
            <person name="Wylie T."/>
            <person name="Fulton L."/>
            <person name="Fulton R."/>
            <person name="Fronick C."/>
            <person name="O'Laughlin M."/>
            <person name="Godfrey J."/>
            <person name="Miner T."/>
            <person name="Herter B."/>
            <person name="Appelbaum E."/>
            <person name="Cordes M."/>
            <person name="Lek S."/>
            <person name="Wollam A."/>
            <person name="Pepin K.H."/>
            <person name="Palsikar V.B."/>
            <person name="Mitreva M."/>
            <person name="Wilson R.K."/>
        </authorList>
    </citation>
    <scope>NUCLEOTIDE SEQUENCE [LARGE SCALE GENOMIC DNA]</scope>
    <source>
        <strain evidence="2 3">F0530</strain>
    </source>
</reference>
<sequence>MPSGSCLSGRAWAEKRHQATKQQGSKLKQHPLWRLLATAYRQNQSGK</sequence>
<dbReference type="Proteomes" id="UP000016481">
    <property type="component" value="Unassembled WGS sequence"/>
</dbReference>
<protein>
    <submittedName>
        <fullName evidence="2">Uncharacterized protein</fullName>
    </submittedName>
</protein>
<evidence type="ECO:0000256" key="1">
    <source>
        <dbReference type="SAM" id="MobiDB-lite"/>
    </source>
</evidence>
<dbReference type="PATRIC" id="fig|1321817.3.peg.190"/>
<dbReference type="EMBL" id="AWSC01000009">
    <property type="protein sequence ID" value="ERH18567.1"/>
    <property type="molecule type" value="Genomic_DNA"/>
</dbReference>
<dbReference type="AlphaFoldDB" id="U1RJC1"/>
<name>U1RJC1_9ACTO</name>
<comment type="caution">
    <text evidence="2">The sequence shown here is derived from an EMBL/GenBank/DDBJ whole genome shotgun (WGS) entry which is preliminary data.</text>
</comment>
<dbReference type="HOGENOM" id="CLU_3163560_0_0_11"/>
<accession>U1RJC1</accession>
<gene>
    <name evidence="2" type="ORF">HMPREF1978_00229</name>
</gene>